<reference evidence="4 6" key="2">
    <citation type="submission" date="2016-11" db="EMBL/GenBank/DDBJ databases">
        <title>Whole genomes of Flavobacteriaceae.</title>
        <authorList>
            <person name="Stine C."/>
            <person name="Li C."/>
            <person name="Tadesse D."/>
        </authorList>
    </citation>
    <scope>NUCLEOTIDE SEQUENCE [LARGE SCALE GENOMIC DNA]</scope>
    <source>
        <strain evidence="4 6">ATCC 29551</strain>
    </source>
</reference>
<comment type="similarity">
    <text evidence="1 2">Belongs to the OprB family.</text>
</comment>
<comment type="caution">
    <text evidence="3">The sequence shown here is derived from an EMBL/GenBank/DDBJ whole genome shotgun (WGS) entry which is preliminary data.</text>
</comment>
<dbReference type="GO" id="GO:0016020">
    <property type="term" value="C:membrane"/>
    <property type="evidence" value="ECO:0007669"/>
    <property type="project" value="InterPro"/>
</dbReference>
<dbReference type="GO" id="GO:0015288">
    <property type="term" value="F:porin activity"/>
    <property type="evidence" value="ECO:0007669"/>
    <property type="project" value="InterPro"/>
</dbReference>
<name>A0A085ZZM8_FLAHY</name>
<dbReference type="OrthoDB" id="5755240at2"/>
<gene>
    <name evidence="4" type="ORF">B0A62_24075</name>
    <name evidence="3" type="ORF">IW20_22130</name>
</gene>
<proteinExistence type="inferred from homology"/>
<evidence type="ECO:0000313" key="6">
    <source>
        <dbReference type="Proteomes" id="UP000198424"/>
    </source>
</evidence>
<dbReference type="RefSeq" id="WP_035627394.1">
    <property type="nucleotide sequence ID" value="NZ_JBEWQG010000042.1"/>
</dbReference>
<dbReference type="Proteomes" id="UP000198424">
    <property type="component" value="Unassembled WGS sequence"/>
</dbReference>
<dbReference type="Pfam" id="PF04966">
    <property type="entry name" value="OprB"/>
    <property type="match status" value="1"/>
</dbReference>
<dbReference type="eggNOG" id="COG3659">
    <property type="taxonomic scope" value="Bacteria"/>
</dbReference>
<accession>A0A085ZZM8</accession>
<dbReference type="STRING" id="991.IW20_22130"/>
<sequence length="421" mass="47258">MEKSVNILSFATLLITTISFSQETDSIRKYSLKYQMTSIYQYHPAFNAAYSGTNSMNPEEESALSLTATLYLDVPLWKGATATFNPEMSGGQGLSQARGLGGFPNGETFRIGDPKPVVYVARMLLEQIFQFKDNRSLQLVFGKFGLSDYFDDNAYSHDPRTQFLNWSLMTHGAWDYAANTRGYTDGLYINYQFNSWQVRASLSAEPTTANGPNVAFSFKDSNALNVEVEKKITFKNNDTSIIKLLGFRNVAGMGNYDEANSNFITAPDIVSTQRNGRTKYGLGLNMDYTHKDSWGLFARMSYNDGKNETWAFTEIDRSAQLGINLQGKMWNRPNDFAGIAIVANGLSASHKEYQKLGGNGFMIGDGSLNYGTEQIAEVYYSFLIPNTHFTLSPDYQFAINPAYNKDRGPVHFFALRFHTEF</sequence>
<reference evidence="3 5" key="1">
    <citation type="submission" date="2014-07" db="EMBL/GenBank/DDBJ databases">
        <title>Genome of Flavobacterium hydatis DSM 2063.</title>
        <authorList>
            <person name="Pipes S.E."/>
            <person name="Stropko S.J."/>
            <person name="Newman J.D."/>
        </authorList>
    </citation>
    <scope>NUCLEOTIDE SEQUENCE [LARGE SCALE GENOMIC DNA]</scope>
    <source>
        <strain evidence="3 5">DSM 2063</strain>
    </source>
</reference>
<dbReference type="AlphaFoldDB" id="A0A085ZZM8"/>
<evidence type="ECO:0000313" key="3">
    <source>
        <dbReference type="EMBL" id="KFF09892.1"/>
    </source>
</evidence>
<protein>
    <submittedName>
        <fullName evidence="4">Carbohydrate porin</fullName>
    </submittedName>
</protein>
<dbReference type="Proteomes" id="UP000028712">
    <property type="component" value="Unassembled WGS sequence"/>
</dbReference>
<evidence type="ECO:0000313" key="4">
    <source>
        <dbReference type="EMBL" id="OXA85810.1"/>
    </source>
</evidence>
<dbReference type="InterPro" id="IPR038673">
    <property type="entry name" value="OprB_sf"/>
</dbReference>
<dbReference type="EMBL" id="MUGY01000052">
    <property type="protein sequence ID" value="OXA85810.1"/>
    <property type="molecule type" value="Genomic_DNA"/>
</dbReference>
<dbReference type="InterPro" id="IPR007049">
    <property type="entry name" value="Carb-sel_porin_OprB"/>
</dbReference>
<evidence type="ECO:0000256" key="1">
    <source>
        <dbReference type="ARBA" id="ARBA00008769"/>
    </source>
</evidence>
<evidence type="ECO:0000256" key="2">
    <source>
        <dbReference type="RuleBase" id="RU363072"/>
    </source>
</evidence>
<evidence type="ECO:0000313" key="5">
    <source>
        <dbReference type="Proteomes" id="UP000028712"/>
    </source>
</evidence>
<organism evidence="3 5">
    <name type="scientific">Flavobacterium hydatis</name>
    <name type="common">Cytophaga aquatilis</name>
    <dbReference type="NCBI Taxonomy" id="991"/>
    <lineage>
        <taxon>Bacteria</taxon>
        <taxon>Pseudomonadati</taxon>
        <taxon>Bacteroidota</taxon>
        <taxon>Flavobacteriia</taxon>
        <taxon>Flavobacteriales</taxon>
        <taxon>Flavobacteriaceae</taxon>
        <taxon>Flavobacterium</taxon>
    </lineage>
</organism>
<keyword evidence="6" id="KW-1185">Reference proteome</keyword>
<dbReference type="EMBL" id="JPRM01000044">
    <property type="protein sequence ID" value="KFF09892.1"/>
    <property type="molecule type" value="Genomic_DNA"/>
</dbReference>
<dbReference type="GO" id="GO:0008643">
    <property type="term" value="P:carbohydrate transport"/>
    <property type="evidence" value="ECO:0007669"/>
    <property type="project" value="InterPro"/>
</dbReference>
<dbReference type="Gene3D" id="2.40.160.180">
    <property type="entry name" value="Carbohydrate-selective porin OprB"/>
    <property type="match status" value="1"/>
</dbReference>